<dbReference type="Proteomes" id="UP000015103">
    <property type="component" value="Unassembled WGS sequence"/>
</dbReference>
<dbReference type="HOGENOM" id="CLU_1431390_0_0_1"/>
<accession>T1I7D7</accession>
<organism evidence="1 2">
    <name type="scientific">Rhodnius prolixus</name>
    <name type="common">Triatomid bug</name>
    <dbReference type="NCBI Taxonomy" id="13249"/>
    <lineage>
        <taxon>Eukaryota</taxon>
        <taxon>Metazoa</taxon>
        <taxon>Ecdysozoa</taxon>
        <taxon>Arthropoda</taxon>
        <taxon>Hexapoda</taxon>
        <taxon>Insecta</taxon>
        <taxon>Pterygota</taxon>
        <taxon>Neoptera</taxon>
        <taxon>Paraneoptera</taxon>
        <taxon>Hemiptera</taxon>
        <taxon>Heteroptera</taxon>
        <taxon>Panheteroptera</taxon>
        <taxon>Cimicomorpha</taxon>
        <taxon>Reduviidae</taxon>
        <taxon>Triatominae</taxon>
        <taxon>Rhodnius</taxon>
    </lineage>
</organism>
<reference evidence="1" key="1">
    <citation type="submission" date="2015-05" db="UniProtKB">
        <authorList>
            <consortium name="EnsemblMetazoa"/>
        </authorList>
    </citation>
    <scope>IDENTIFICATION</scope>
</reference>
<dbReference type="EnsemblMetazoa" id="RPRC012209-RA">
    <property type="protein sequence ID" value="RPRC012209-PA"/>
    <property type="gene ID" value="RPRC012209"/>
</dbReference>
<dbReference type="VEuPathDB" id="VectorBase:RPRC012209"/>
<evidence type="ECO:0000313" key="2">
    <source>
        <dbReference type="Proteomes" id="UP000015103"/>
    </source>
</evidence>
<dbReference type="InParanoid" id="T1I7D7"/>
<proteinExistence type="predicted"/>
<dbReference type="EMBL" id="ACPB03009220">
    <property type="status" value="NOT_ANNOTATED_CDS"/>
    <property type="molecule type" value="Genomic_DNA"/>
</dbReference>
<evidence type="ECO:0000313" key="1">
    <source>
        <dbReference type="EnsemblMetazoa" id="RPRC012209-PA"/>
    </source>
</evidence>
<dbReference type="AlphaFoldDB" id="T1I7D7"/>
<keyword evidence="2" id="KW-1185">Reference proteome</keyword>
<name>T1I7D7_RHOPR</name>
<sequence>MERRNKLIRRTIRENCKPANEYNPSCYQELMNREEWNRFTQWQFCDEVDIKRVKKKKIILIIMCPFSRFKPFKNATDKMPISMYSKMSKKMNVQMDWCPSISMSTKKARKRLVTQPKIIISVGTTRRYTDNWRDPQISTFHPRYMYKSELRPVVDWPLIRLRMYSAELSVLQFSSISIALRSKNYLVLYQ</sequence>
<protein>
    <submittedName>
        <fullName evidence="1">Uncharacterized protein</fullName>
    </submittedName>
</protein>